<dbReference type="InterPro" id="IPR008278">
    <property type="entry name" value="4-PPantetheinyl_Trfase_dom"/>
</dbReference>
<dbReference type="RefSeq" id="WP_004961058.1">
    <property type="nucleotide sequence ID" value="NZ_JAEKCK010000002.1"/>
</dbReference>
<keyword evidence="6 16" id="KW-0808">Transferase</keyword>
<dbReference type="SUPFAM" id="SSF56214">
    <property type="entry name" value="4'-phosphopantetheinyl transferase"/>
    <property type="match status" value="1"/>
</dbReference>
<evidence type="ECO:0000256" key="3">
    <source>
        <dbReference type="ARBA" id="ARBA00008342"/>
    </source>
</evidence>
<feature type="domain" description="4'-phosphopantetheinyl transferase" evidence="14">
    <location>
        <begin position="116"/>
        <end position="199"/>
    </location>
</feature>
<comment type="subunit">
    <text evidence="4">EntB, EntD, EntE, and EntF form a multienzyme complex called enterobactin synthase.</text>
</comment>
<feature type="binding site" evidence="12">
    <location>
        <position position="169"/>
    </location>
    <ligand>
        <name>CoA</name>
        <dbReference type="ChEBI" id="CHEBI:57287"/>
    </ligand>
</feature>
<accession>A0A447KV54</accession>
<comment type="cofactor">
    <cofactor evidence="13">
        <name>Mg(2+)</name>
        <dbReference type="ChEBI" id="CHEBI:18420"/>
    </cofactor>
</comment>
<evidence type="ECO:0000256" key="12">
    <source>
        <dbReference type="PIRSR" id="PIRSR603542-1"/>
    </source>
</evidence>
<evidence type="ECO:0000256" key="5">
    <source>
        <dbReference type="ARBA" id="ARBA00019087"/>
    </source>
</evidence>
<dbReference type="Pfam" id="PF01648">
    <property type="entry name" value="ACPS"/>
    <property type="match status" value="1"/>
</dbReference>
<evidence type="ECO:0000259" key="15">
    <source>
        <dbReference type="Pfam" id="PF17837"/>
    </source>
</evidence>
<dbReference type="EMBL" id="LR134117">
    <property type="protein sequence ID" value="VDZ61046.1"/>
    <property type="molecule type" value="Genomic_DNA"/>
</dbReference>
<dbReference type="GO" id="GO:0008897">
    <property type="term" value="F:holo-[acyl-carrier-protein] synthase activity"/>
    <property type="evidence" value="ECO:0007669"/>
    <property type="project" value="InterPro"/>
</dbReference>
<name>A0A447KV54_SEROD</name>
<comment type="similarity">
    <text evidence="3">Belongs to the P-Pant transferase superfamily. EntD family.</text>
</comment>
<feature type="binding site" evidence="12">
    <location>
        <position position="120"/>
    </location>
    <ligand>
        <name>CoA</name>
        <dbReference type="ChEBI" id="CHEBI:57287"/>
    </ligand>
</feature>
<comment type="catalytic activity">
    <reaction evidence="10">
        <text>apo-[aryl-carrier protein] + CoA = holo-[aryl-carrier protein] + adenosine 3',5'-bisphosphate + H(+)</text>
        <dbReference type="Rhea" id="RHEA:48404"/>
        <dbReference type="Rhea" id="RHEA-COMP:15903"/>
        <dbReference type="Rhea" id="RHEA-COMP:17557"/>
        <dbReference type="ChEBI" id="CHEBI:15378"/>
        <dbReference type="ChEBI" id="CHEBI:29999"/>
        <dbReference type="ChEBI" id="CHEBI:57287"/>
        <dbReference type="ChEBI" id="CHEBI:58343"/>
        <dbReference type="ChEBI" id="CHEBI:64479"/>
    </reaction>
</comment>
<evidence type="ECO:0000256" key="8">
    <source>
        <dbReference type="ARBA" id="ARBA00029894"/>
    </source>
</evidence>
<feature type="binding site" evidence="13">
    <location>
        <position position="122"/>
    </location>
    <ligand>
        <name>Mg(2+)</name>
        <dbReference type="ChEBI" id="CHEBI:18420"/>
    </ligand>
</feature>
<protein>
    <recommendedName>
        <fullName evidence="5">Enterobactin synthase component D</fullName>
    </recommendedName>
    <alternativeName>
        <fullName evidence="8">4'-phosphopantetheinyl transferase EntD</fullName>
    </alternativeName>
    <alternativeName>
        <fullName evidence="9">Enterochelin synthase D</fullName>
    </alternativeName>
</protein>
<feature type="domain" description="4'-phosphopantetheinyl transferase N-terminal" evidence="15">
    <location>
        <begin position="45"/>
        <end position="108"/>
    </location>
</feature>
<evidence type="ECO:0000313" key="17">
    <source>
        <dbReference type="Proteomes" id="UP000281391"/>
    </source>
</evidence>
<comment type="function">
    <text evidence="1">Involved in the biosynthesis of the siderophore enterobactin (enterochelin), which is a macrocyclic trimeric lactone of N-(2,3-dihydroxybenzoyl)-serine. The serine trilactone serves as a scaffolding for the three catechol functionalities that provide hexadentate coordination for the tightly ligated iron(2+) atoms. Plays an essential role in the assembly of the enterobactin by catalyzing the transfer of the 4'-phosphopantetheine (Ppant) moiety from coenzyme A to the apo-domains of both EntB (ArCP domain) and EntF (PCP domain) to yield their holo-forms which make them competent for the activation of 2,3-dihydroxybenzoate (DHB) and L-serine, respectively.</text>
</comment>
<dbReference type="KEGG" id="sof:NCTC11214_03616"/>
<dbReference type="AlphaFoldDB" id="A0A447KV54"/>
<sequence>MSACFLNDIQWLNFSDYPGHAIRGRFSVAEYHDSLFSHFAVPFPAHLSAAVAKRRAEYLAGRCLARQALAQLDHHGVIVTTGDHRAPVWPSGIAGALSHNVDTVLCAVQREHGLGGVGLDVETLMSQQRAAQLWQAIVSTQEHAWLQRQPVAFPHLLTLVFSAKESLFKALYPQVQRYFDFLDARTVAVDWQAQTLELELLTTLTAHCPAGRRFSGQFLLDGDTVTTFIHL</sequence>
<evidence type="ECO:0000313" key="16">
    <source>
        <dbReference type="EMBL" id="VDZ61046.1"/>
    </source>
</evidence>
<dbReference type="InterPro" id="IPR003542">
    <property type="entry name" value="Enbac_synth_compD-like"/>
</dbReference>
<evidence type="ECO:0000256" key="10">
    <source>
        <dbReference type="ARBA" id="ARBA00049176"/>
    </source>
</evidence>
<comment type="catalytic activity">
    <reaction evidence="11">
        <text>apo-[peptidyl-carrier protein] + CoA = holo-[peptidyl-carrier protein] + adenosine 3',5'-bisphosphate + H(+)</text>
        <dbReference type="Rhea" id="RHEA:46228"/>
        <dbReference type="Rhea" id="RHEA-COMP:11479"/>
        <dbReference type="Rhea" id="RHEA-COMP:11480"/>
        <dbReference type="ChEBI" id="CHEBI:15378"/>
        <dbReference type="ChEBI" id="CHEBI:29999"/>
        <dbReference type="ChEBI" id="CHEBI:57287"/>
        <dbReference type="ChEBI" id="CHEBI:58343"/>
        <dbReference type="ChEBI" id="CHEBI:64479"/>
    </reaction>
</comment>
<evidence type="ECO:0000256" key="11">
    <source>
        <dbReference type="ARBA" id="ARBA00049191"/>
    </source>
</evidence>
<dbReference type="GO" id="GO:0005886">
    <property type="term" value="C:plasma membrane"/>
    <property type="evidence" value="ECO:0007669"/>
    <property type="project" value="TreeGrafter"/>
</dbReference>
<organism evidence="16 17">
    <name type="scientific">Serratia odorifera</name>
    <dbReference type="NCBI Taxonomy" id="618"/>
    <lineage>
        <taxon>Bacteria</taxon>
        <taxon>Pseudomonadati</taxon>
        <taxon>Pseudomonadota</taxon>
        <taxon>Gammaproteobacteria</taxon>
        <taxon>Enterobacterales</taxon>
        <taxon>Yersiniaceae</taxon>
        <taxon>Serratia</taxon>
    </lineage>
</organism>
<gene>
    <name evidence="16" type="ORF">NCTC11214_03616</name>
</gene>
<keyword evidence="7" id="KW-0259">Enterobactin biosynthesis</keyword>
<evidence type="ECO:0000256" key="4">
    <source>
        <dbReference type="ARBA" id="ARBA00011503"/>
    </source>
</evidence>
<proteinExistence type="inferred from homology"/>
<reference evidence="16 17" key="1">
    <citation type="submission" date="2018-12" db="EMBL/GenBank/DDBJ databases">
        <authorList>
            <consortium name="Pathogen Informatics"/>
        </authorList>
    </citation>
    <scope>NUCLEOTIDE SEQUENCE [LARGE SCALE GENOMIC DNA]</scope>
    <source>
        <strain evidence="16 17">NCTC11214</strain>
    </source>
</reference>
<dbReference type="GO" id="GO:0009366">
    <property type="term" value="C:enterobactin synthetase complex"/>
    <property type="evidence" value="ECO:0007669"/>
    <property type="project" value="InterPro"/>
</dbReference>
<evidence type="ECO:0000256" key="7">
    <source>
        <dbReference type="ARBA" id="ARBA00023191"/>
    </source>
</evidence>
<dbReference type="Gene3D" id="3.90.470.20">
    <property type="entry name" value="4'-phosphopantetheinyl transferase domain"/>
    <property type="match status" value="1"/>
</dbReference>
<evidence type="ECO:0000256" key="2">
    <source>
        <dbReference type="ARBA" id="ARBA00004993"/>
    </source>
</evidence>
<dbReference type="PANTHER" id="PTHR38096">
    <property type="entry name" value="ENTEROBACTIN SYNTHASE COMPONENT D"/>
    <property type="match status" value="1"/>
</dbReference>
<dbReference type="InterPro" id="IPR041354">
    <property type="entry name" value="4PPT_N"/>
</dbReference>
<keyword evidence="13" id="KW-0479">Metal-binding</keyword>
<dbReference type="PANTHER" id="PTHR38096:SF1">
    <property type="entry name" value="ENTEROBACTIN SYNTHASE COMPONENT D"/>
    <property type="match status" value="1"/>
</dbReference>
<feature type="binding site" evidence="12">
    <location>
        <position position="54"/>
    </location>
    <ligand>
        <name>CoA</name>
        <dbReference type="ChEBI" id="CHEBI:57287"/>
    </ligand>
</feature>
<evidence type="ECO:0000259" key="14">
    <source>
        <dbReference type="Pfam" id="PF01648"/>
    </source>
</evidence>
<feature type="binding site" evidence="12">
    <location>
        <position position="62"/>
    </location>
    <ligand>
        <name>CoA</name>
        <dbReference type="ChEBI" id="CHEBI:57287"/>
    </ligand>
</feature>
<comment type="pathway">
    <text evidence="2">Siderophore biosynthesis; enterobactin biosynthesis.</text>
</comment>
<dbReference type="GO" id="GO:0000287">
    <property type="term" value="F:magnesium ion binding"/>
    <property type="evidence" value="ECO:0007669"/>
    <property type="project" value="InterPro"/>
</dbReference>
<feature type="binding site" evidence="12">
    <location>
        <position position="165"/>
    </location>
    <ligand>
        <name>CoA</name>
        <dbReference type="ChEBI" id="CHEBI:57287"/>
    </ligand>
</feature>
<evidence type="ECO:0000256" key="13">
    <source>
        <dbReference type="PIRSR" id="PIRSR603542-2"/>
    </source>
</evidence>
<dbReference type="Pfam" id="PF17837">
    <property type="entry name" value="4PPT_N"/>
    <property type="match status" value="1"/>
</dbReference>
<feature type="binding site" evidence="13">
    <location>
        <position position="120"/>
    </location>
    <ligand>
        <name>Mg(2+)</name>
        <dbReference type="ChEBI" id="CHEBI:18420"/>
    </ligand>
</feature>
<evidence type="ECO:0000256" key="9">
    <source>
        <dbReference type="ARBA" id="ARBA00031996"/>
    </source>
</evidence>
<evidence type="ECO:0000256" key="1">
    <source>
        <dbReference type="ARBA" id="ARBA00003937"/>
    </source>
</evidence>
<dbReference type="Proteomes" id="UP000281391">
    <property type="component" value="Chromosome"/>
</dbReference>
<dbReference type="InterPro" id="IPR037143">
    <property type="entry name" value="4-PPantetheinyl_Trfase_dom_sf"/>
</dbReference>
<feature type="binding site" evidence="12">
    <location>
        <begin position="98"/>
        <end position="99"/>
    </location>
    <ligand>
        <name>CoA</name>
        <dbReference type="ChEBI" id="CHEBI:57287"/>
    </ligand>
</feature>
<evidence type="ECO:0000256" key="6">
    <source>
        <dbReference type="ARBA" id="ARBA00022679"/>
    </source>
</evidence>
<dbReference type="PRINTS" id="PR01399">
    <property type="entry name" value="ENTSNTHTASED"/>
</dbReference>
<keyword evidence="13" id="KW-0460">Magnesium</keyword>
<dbReference type="GO" id="GO:0009239">
    <property type="term" value="P:enterobactin biosynthetic process"/>
    <property type="evidence" value="ECO:0007669"/>
    <property type="project" value="UniProtKB-UniPathway"/>
</dbReference>
<dbReference type="UniPathway" id="UPA00017"/>